<gene>
    <name evidence="1" type="ORF">HUW48_16575</name>
</gene>
<reference evidence="1 2" key="1">
    <citation type="submission" date="2020-08" db="EMBL/GenBank/DDBJ databases">
        <title>Adhaeribacter dokdonensis sp. nov., isolated from the rhizosphere of Elymus tsukushiensis, a plant native to the Dokdo Islands, Republic of Korea.</title>
        <authorList>
            <person name="Ghim S.Y."/>
        </authorList>
    </citation>
    <scope>NUCLEOTIDE SEQUENCE [LARGE SCALE GENOMIC DNA]</scope>
    <source>
        <strain evidence="1 2">KUDC8001</strain>
    </source>
</reference>
<dbReference type="EMBL" id="CP055153">
    <property type="protein sequence ID" value="QMU29551.1"/>
    <property type="molecule type" value="Genomic_DNA"/>
</dbReference>
<protein>
    <submittedName>
        <fullName evidence="1">Uncharacterized protein</fullName>
    </submittedName>
</protein>
<keyword evidence="2" id="KW-1185">Reference proteome</keyword>
<dbReference type="AlphaFoldDB" id="A0A7L7L9P0"/>
<accession>A0A7L7L9P0</accession>
<organism evidence="1 2">
    <name type="scientific">Adhaeribacter radiodurans</name>
    <dbReference type="NCBI Taxonomy" id="2745197"/>
    <lineage>
        <taxon>Bacteria</taxon>
        <taxon>Pseudomonadati</taxon>
        <taxon>Bacteroidota</taxon>
        <taxon>Cytophagia</taxon>
        <taxon>Cytophagales</taxon>
        <taxon>Hymenobacteraceae</taxon>
        <taxon>Adhaeribacter</taxon>
    </lineage>
</organism>
<name>A0A7L7L9P0_9BACT</name>
<sequence length="152" mass="16801">MRNSLPKGELVLLCNNGYFVEKILYTNLRFEPREILHRSLISVADVQSFDAVLQLVSQLRAQGSTADWPISLVLGDYTLNFTFSGTCMHEHIVLTASAEGVNLDLIEPAPKSQKNNLGAPDSLASLASEDLILIEQINRINSSILMFNSKPN</sequence>
<dbReference type="KEGG" id="add:HUW48_16575"/>
<dbReference type="RefSeq" id="WP_182412011.1">
    <property type="nucleotide sequence ID" value="NZ_CP055153.1"/>
</dbReference>
<evidence type="ECO:0000313" key="2">
    <source>
        <dbReference type="Proteomes" id="UP000514509"/>
    </source>
</evidence>
<evidence type="ECO:0000313" key="1">
    <source>
        <dbReference type="EMBL" id="QMU29551.1"/>
    </source>
</evidence>
<dbReference type="Proteomes" id="UP000514509">
    <property type="component" value="Chromosome"/>
</dbReference>
<proteinExistence type="predicted"/>